<dbReference type="InterPro" id="IPR013223">
    <property type="entry name" value="RNase_B_OB_dom"/>
</dbReference>
<name>A0A3B1D6H7_9ZZZZ</name>
<evidence type="ECO:0000256" key="8">
    <source>
        <dbReference type="ARBA" id="ARBA00022884"/>
    </source>
</evidence>
<evidence type="ECO:0000313" key="10">
    <source>
        <dbReference type="EMBL" id="VAX27345.1"/>
    </source>
</evidence>
<proteinExistence type="inferred from homology"/>
<evidence type="ECO:0000256" key="3">
    <source>
        <dbReference type="ARBA" id="ARBA00012163"/>
    </source>
</evidence>
<dbReference type="GO" id="GO:0003723">
    <property type="term" value="F:RNA binding"/>
    <property type="evidence" value="ECO:0007669"/>
    <property type="project" value="UniProtKB-KW"/>
</dbReference>
<evidence type="ECO:0000256" key="7">
    <source>
        <dbReference type="ARBA" id="ARBA00022839"/>
    </source>
</evidence>
<dbReference type="Pfam" id="PF17876">
    <property type="entry name" value="CSD2"/>
    <property type="match status" value="1"/>
</dbReference>
<dbReference type="PROSITE" id="PS50126">
    <property type="entry name" value="S1"/>
    <property type="match status" value="1"/>
</dbReference>
<evidence type="ECO:0000256" key="4">
    <source>
        <dbReference type="ARBA" id="ARBA00022490"/>
    </source>
</evidence>
<sequence length="698" mass="80440">MEKEIKNYFVKHPGLKIKTKELARMLNANTAKKYAALKESLYNLMQDGFLEKKGKRFVQVKSFNRELVGVFQIAKEGTYGFVILKNSNMRDVFIPEKYFNNAFHSDLVKVKLLQDKRGKNVEGKIVEIIRRGFDKVVGNVIKRKDNYFVEPKKKSIHTHFFIPKEYLSGADNGDLVIVRDIVWRQNSSVPEGKISEILGKAGSYNTDAGIIAHEFDIPTQFPRSVEKELNKLTGAIDENEISKRLDLRNENIFTIDPEDAKDFDDAVSIKTLKNGNKLIGIHIADVSHYVRKGTHIYNEAFKRGNSVYLVGKVIPMLPEKLSNKICSLVPNEDRLTFSVILELDQNAVVKNYSINKSIINSKRRFTYEEVQKIVNNRSGDFYEELNELNKIARKLRDNRHKKGSINFSRPEVKFQLDDNGKPTAVEIKVSQESNQLIEELMLLANKTIAGHFSKGDLNSPLPFVYRVHDKPDETKLYEFATFVKSLGYNFNLRSKNLSKEFQMLLEQVKGTAEEAVVNEIAIRTMAKAIYSNKNIGHYGLGFKYYTHFTSPIRRFPDLIVHLQSYYCLENNNNPLYSSDELHEICEHCSLQEKNAVNAERLSVKLKQIEFLKDKLGEDFEGIVSGVTNFGLFVEVSENLAEGLIRLRDIDDDYYEFDEKNYSLIGRRTKKVYRLGDKITVKLIRVDEERREVDFLIVE</sequence>
<dbReference type="EMBL" id="UOGD01000378">
    <property type="protein sequence ID" value="VAX27345.1"/>
    <property type="molecule type" value="Genomic_DNA"/>
</dbReference>
<dbReference type="GO" id="GO:0005829">
    <property type="term" value="C:cytosol"/>
    <property type="evidence" value="ECO:0007669"/>
    <property type="project" value="TreeGrafter"/>
</dbReference>
<keyword evidence="4" id="KW-0963">Cytoplasm</keyword>
<dbReference type="SMART" id="SM00316">
    <property type="entry name" value="S1"/>
    <property type="match status" value="1"/>
</dbReference>
<gene>
    <name evidence="10" type="ORF">MNBD_IGNAVI01-1185</name>
</gene>
<dbReference type="EC" id="3.1.13.1" evidence="3"/>
<evidence type="ECO:0000256" key="5">
    <source>
        <dbReference type="ARBA" id="ARBA00022722"/>
    </source>
</evidence>
<keyword evidence="5" id="KW-0540">Nuclease</keyword>
<dbReference type="Pfam" id="PF00773">
    <property type="entry name" value="RNB"/>
    <property type="match status" value="1"/>
</dbReference>
<accession>A0A3B1D6H7</accession>
<feature type="domain" description="S1 motif" evidence="9">
    <location>
        <begin position="616"/>
        <end position="697"/>
    </location>
</feature>
<dbReference type="PROSITE" id="PS01175">
    <property type="entry name" value="RIBONUCLEASE_II"/>
    <property type="match status" value="1"/>
</dbReference>
<evidence type="ECO:0000256" key="2">
    <source>
        <dbReference type="ARBA" id="ARBA00004496"/>
    </source>
</evidence>
<comment type="catalytic activity">
    <reaction evidence="1">
        <text>Exonucleolytic cleavage in the 3'- to 5'-direction to yield nucleoside 5'-phosphates.</text>
        <dbReference type="EC" id="3.1.13.1"/>
    </reaction>
</comment>
<evidence type="ECO:0000256" key="1">
    <source>
        <dbReference type="ARBA" id="ARBA00001849"/>
    </source>
</evidence>
<organism evidence="10">
    <name type="scientific">hydrothermal vent metagenome</name>
    <dbReference type="NCBI Taxonomy" id="652676"/>
    <lineage>
        <taxon>unclassified sequences</taxon>
        <taxon>metagenomes</taxon>
        <taxon>ecological metagenomes</taxon>
    </lineage>
</organism>
<dbReference type="InterPro" id="IPR011805">
    <property type="entry name" value="RNase_R"/>
</dbReference>
<dbReference type="NCBIfam" id="TIGR00358">
    <property type="entry name" value="3_prime_RNase"/>
    <property type="match status" value="1"/>
</dbReference>
<dbReference type="InterPro" id="IPR001900">
    <property type="entry name" value="RNase_II/R"/>
</dbReference>
<dbReference type="SMART" id="SM00955">
    <property type="entry name" value="RNB"/>
    <property type="match status" value="1"/>
</dbReference>
<dbReference type="InterPro" id="IPR022966">
    <property type="entry name" value="RNase_II/R_CS"/>
</dbReference>
<dbReference type="CDD" id="cd04471">
    <property type="entry name" value="S1_RNase_R"/>
    <property type="match status" value="1"/>
</dbReference>
<dbReference type="Pfam" id="PF08206">
    <property type="entry name" value="OB_RNB"/>
    <property type="match status" value="1"/>
</dbReference>
<keyword evidence="6" id="KW-0378">Hydrolase</keyword>
<dbReference type="InterPro" id="IPR012340">
    <property type="entry name" value="NA-bd_OB-fold"/>
</dbReference>
<dbReference type="GO" id="GO:0008859">
    <property type="term" value="F:exoribonuclease II activity"/>
    <property type="evidence" value="ECO:0007669"/>
    <property type="project" value="UniProtKB-EC"/>
</dbReference>
<dbReference type="GO" id="GO:0006402">
    <property type="term" value="P:mRNA catabolic process"/>
    <property type="evidence" value="ECO:0007669"/>
    <property type="project" value="TreeGrafter"/>
</dbReference>
<dbReference type="NCBIfam" id="TIGR02063">
    <property type="entry name" value="RNase_R"/>
    <property type="match status" value="1"/>
</dbReference>
<dbReference type="InterPro" id="IPR050180">
    <property type="entry name" value="RNR_Ribonuclease"/>
</dbReference>
<reference evidence="10" key="1">
    <citation type="submission" date="2018-06" db="EMBL/GenBank/DDBJ databases">
        <authorList>
            <person name="Zhirakovskaya E."/>
        </authorList>
    </citation>
    <scope>NUCLEOTIDE SEQUENCE</scope>
</reference>
<dbReference type="PANTHER" id="PTHR23355">
    <property type="entry name" value="RIBONUCLEASE"/>
    <property type="match status" value="1"/>
</dbReference>
<evidence type="ECO:0000256" key="6">
    <source>
        <dbReference type="ARBA" id="ARBA00022801"/>
    </source>
</evidence>
<dbReference type="PANTHER" id="PTHR23355:SF9">
    <property type="entry name" value="DIS3-LIKE EXONUCLEASE 2"/>
    <property type="match status" value="1"/>
</dbReference>
<keyword evidence="7" id="KW-0269">Exonuclease</keyword>
<dbReference type="InterPro" id="IPR003029">
    <property type="entry name" value="S1_domain"/>
</dbReference>
<dbReference type="HAMAP" id="MF_01895">
    <property type="entry name" value="RNase_R"/>
    <property type="match status" value="1"/>
</dbReference>
<protein>
    <recommendedName>
        <fullName evidence="3">exoribonuclease II</fullName>
        <ecNumber evidence="3">3.1.13.1</ecNumber>
    </recommendedName>
</protein>
<comment type="subcellular location">
    <subcellularLocation>
        <location evidence="2">Cytoplasm</location>
    </subcellularLocation>
</comment>
<dbReference type="InterPro" id="IPR040476">
    <property type="entry name" value="CSD2"/>
</dbReference>
<dbReference type="AlphaFoldDB" id="A0A3B1D6H7"/>
<dbReference type="InterPro" id="IPR004476">
    <property type="entry name" value="RNase_II/RNase_R"/>
</dbReference>
<dbReference type="Pfam" id="PF00575">
    <property type="entry name" value="S1"/>
    <property type="match status" value="1"/>
</dbReference>
<evidence type="ECO:0000259" key="9">
    <source>
        <dbReference type="PROSITE" id="PS50126"/>
    </source>
</evidence>
<dbReference type="Gene3D" id="2.40.50.140">
    <property type="entry name" value="Nucleic acid-binding proteins"/>
    <property type="match status" value="2"/>
</dbReference>
<keyword evidence="8" id="KW-0694">RNA-binding</keyword>
<dbReference type="SUPFAM" id="SSF50249">
    <property type="entry name" value="Nucleic acid-binding proteins"/>
    <property type="match status" value="4"/>
</dbReference>